<dbReference type="InterPro" id="IPR038418">
    <property type="entry name" value="6-PTP_synth/QueD_sf"/>
</dbReference>
<dbReference type="SUPFAM" id="SSF55620">
    <property type="entry name" value="Tetrahydrobiopterin biosynthesis enzymes-like"/>
    <property type="match status" value="1"/>
</dbReference>
<evidence type="ECO:0000256" key="8">
    <source>
        <dbReference type="ARBA" id="ARBA00023239"/>
    </source>
</evidence>
<dbReference type="AlphaFoldDB" id="A0A0W0TIE2"/>
<dbReference type="GO" id="GO:0046872">
    <property type="term" value="F:metal ion binding"/>
    <property type="evidence" value="ECO:0007669"/>
    <property type="project" value="UniProtKB-KW"/>
</dbReference>
<protein>
    <recommendedName>
        <fullName evidence="5">6-carboxy-5,6,7,8-tetrahydropterin synthase</fullName>
        <ecNumber evidence="4">4.1.2.50</ecNumber>
    </recommendedName>
    <alternativeName>
        <fullName evidence="9">Queuosine biosynthesis protein QueD</fullName>
    </alternativeName>
</protein>
<dbReference type="OrthoDB" id="9804698at2"/>
<dbReference type="Pfam" id="PF01242">
    <property type="entry name" value="PTPS"/>
    <property type="match status" value="1"/>
</dbReference>
<dbReference type="EC" id="4.1.2.50" evidence="4"/>
<dbReference type="PATRIC" id="fig|453.4.peg.3292"/>
<comment type="pathway">
    <text evidence="2">Purine metabolism; 7-cyano-7-deazaguanine biosynthesis.</text>
</comment>
<evidence type="ECO:0000256" key="5">
    <source>
        <dbReference type="ARBA" id="ARBA00018141"/>
    </source>
</evidence>
<evidence type="ECO:0000256" key="7">
    <source>
        <dbReference type="ARBA" id="ARBA00022833"/>
    </source>
</evidence>
<comment type="cofactor">
    <cofactor evidence="1">
        <name>Zn(2+)</name>
        <dbReference type="ChEBI" id="CHEBI:29105"/>
    </cofactor>
</comment>
<evidence type="ECO:0000313" key="13">
    <source>
        <dbReference type="Proteomes" id="UP000054698"/>
    </source>
</evidence>
<organism evidence="11 13">
    <name type="scientific">Legionella feeleii</name>
    <dbReference type="NCBI Taxonomy" id="453"/>
    <lineage>
        <taxon>Bacteria</taxon>
        <taxon>Pseudomonadati</taxon>
        <taxon>Pseudomonadota</taxon>
        <taxon>Gammaproteobacteria</taxon>
        <taxon>Legionellales</taxon>
        <taxon>Legionellaceae</taxon>
        <taxon>Legionella</taxon>
    </lineage>
</organism>
<evidence type="ECO:0000256" key="6">
    <source>
        <dbReference type="ARBA" id="ARBA00022723"/>
    </source>
</evidence>
<proteinExistence type="inferred from homology"/>
<evidence type="ECO:0000256" key="9">
    <source>
        <dbReference type="ARBA" id="ARBA00031449"/>
    </source>
</evidence>
<dbReference type="EMBL" id="UASS01000016">
    <property type="protein sequence ID" value="SPX61096.1"/>
    <property type="molecule type" value="Genomic_DNA"/>
</dbReference>
<comment type="catalytic activity">
    <reaction evidence="10">
        <text>7,8-dihydroneopterin 3'-triphosphate + H2O = 6-carboxy-5,6,7,8-tetrahydropterin + triphosphate + acetaldehyde + 2 H(+)</text>
        <dbReference type="Rhea" id="RHEA:27966"/>
        <dbReference type="ChEBI" id="CHEBI:15343"/>
        <dbReference type="ChEBI" id="CHEBI:15377"/>
        <dbReference type="ChEBI" id="CHEBI:15378"/>
        <dbReference type="ChEBI" id="CHEBI:18036"/>
        <dbReference type="ChEBI" id="CHEBI:58462"/>
        <dbReference type="ChEBI" id="CHEBI:61032"/>
        <dbReference type="EC" id="4.1.2.50"/>
    </reaction>
</comment>
<dbReference type="PANTHER" id="PTHR12589:SF7">
    <property type="entry name" value="6-PYRUVOYL TETRAHYDROBIOPTERIN SYNTHASE"/>
    <property type="match status" value="1"/>
</dbReference>
<evidence type="ECO:0000313" key="12">
    <source>
        <dbReference type="EMBL" id="SPX61096.1"/>
    </source>
</evidence>
<comment type="similarity">
    <text evidence="3">Belongs to the PTPS family. QueD subfamily.</text>
</comment>
<dbReference type="STRING" id="453.Lfee_3016"/>
<accession>A0A0W0TIE2</accession>
<dbReference type="PANTHER" id="PTHR12589">
    <property type="entry name" value="PYRUVOYL TETRAHYDROBIOPTERIN SYNTHASE"/>
    <property type="match status" value="1"/>
</dbReference>
<sequence>MQAISIKESISKSLSCNNLAVWGAIMTYIITKTFKIDVAERNWKKGRAQTRGKDHYDLNDMCPEFQIHGHTLHFDISLKGHELDETGFILDTDILKNLMKEKIKALDHSFLLHKLDPLYADIEVLVEKHRIKIYATEYVISYENIAKDIFLYCAKQLKQKGLEDSVSVDSVCVYSKTISGTYTESQAN</sequence>
<keyword evidence="6" id="KW-0479">Metal-binding</keyword>
<reference evidence="11 13" key="1">
    <citation type="submission" date="2015-11" db="EMBL/GenBank/DDBJ databases">
        <title>Genomic analysis of 38 Legionella species identifies large and diverse effector repertoires.</title>
        <authorList>
            <person name="Burstein D."/>
            <person name="Amaro F."/>
            <person name="Zusman T."/>
            <person name="Lifshitz Z."/>
            <person name="Cohen O."/>
            <person name="Gilbert J.A."/>
            <person name="Pupko T."/>
            <person name="Shuman H.A."/>
            <person name="Segal G."/>
        </authorList>
    </citation>
    <scope>NUCLEOTIDE SEQUENCE [LARGE SCALE GENOMIC DNA]</scope>
    <source>
        <strain evidence="11 13">WO-44C</strain>
    </source>
</reference>
<evidence type="ECO:0000256" key="3">
    <source>
        <dbReference type="ARBA" id="ARBA00008900"/>
    </source>
</evidence>
<keyword evidence="13" id="KW-1185">Reference proteome</keyword>
<dbReference type="Gene3D" id="3.30.479.10">
    <property type="entry name" value="6-pyruvoyl tetrahydropterin synthase/QueD"/>
    <property type="match status" value="1"/>
</dbReference>
<gene>
    <name evidence="11" type="ORF">Lfee_3016</name>
    <name evidence="12" type="ORF">NCTC12022_01834</name>
</gene>
<reference evidence="12 14" key="2">
    <citation type="submission" date="2018-06" db="EMBL/GenBank/DDBJ databases">
        <authorList>
            <consortium name="Pathogen Informatics"/>
            <person name="Doyle S."/>
        </authorList>
    </citation>
    <scope>NUCLEOTIDE SEQUENCE [LARGE SCALE GENOMIC DNA]</scope>
    <source>
        <strain evidence="12 14">NCTC12022</strain>
    </source>
</reference>
<evidence type="ECO:0000256" key="4">
    <source>
        <dbReference type="ARBA" id="ARBA00012982"/>
    </source>
</evidence>
<evidence type="ECO:0000313" key="11">
    <source>
        <dbReference type="EMBL" id="KTC95352.1"/>
    </source>
</evidence>
<keyword evidence="8" id="KW-0456">Lyase</keyword>
<evidence type="ECO:0000256" key="10">
    <source>
        <dbReference type="ARBA" id="ARBA00048807"/>
    </source>
</evidence>
<dbReference type="Proteomes" id="UP000251942">
    <property type="component" value="Unassembled WGS sequence"/>
</dbReference>
<evidence type="ECO:0000256" key="1">
    <source>
        <dbReference type="ARBA" id="ARBA00001947"/>
    </source>
</evidence>
<evidence type="ECO:0000313" key="14">
    <source>
        <dbReference type="Proteomes" id="UP000251942"/>
    </source>
</evidence>
<dbReference type="UniPathway" id="UPA00391"/>
<evidence type="ECO:0000256" key="2">
    <source>
        <dbReference type="ARBA" id="ARBA00005061"/>
    </source>
</evidence>
<dbReference type="EMBL" id="LNYB01000085">
    <property type="protein sequence ID" value="KTC95352.1"/>
    <property type="molecule type" value="Genomic_DNA"/>
</dbReference>
<dbReference type="Proteomes" id="UP000054698">
    <property type="component" value="Unassembled WGS sequence"/>
</dbReference>
<name>A0A0W0TIE2_9GAMM</name>
<keyword evidence="7" id="KW-0862">Zinc</keyword>
<dbReference type="GO" id="GO:0070497">
    <property type="term" value="F:6-carboxytetrahydropterin synthase activity"/>
    <property type="evidence" value="ECO:0007669"/>
    <property type="project" value="UniProtKB-EC"/>
</dbReference>
<dbReference type="InterPro" id="IPR007115">
    <property type="entry name" value="6-PTP_synth/QueD"/>
</dbReference>